<sequence length="316" mass="35526">MNCSGGASSMTATQQRDWQLSLDDGEVLHIRRIWQDAAGAPVLLIHGVMANGRIFYTDSGKGLAHYLAAAGFDVFVADLRGRGQSTPKISAASQHGQTEIICRDLPALHGAIRRLKGEVAVHWMAHSWGGVHMSSCLLRHPRLASQVASLVYFGSKRSIAVRNWRKFLEVDLVWNVLARWLIRMFGYLPARRIGLGADDETEKSHRQSKCWAQRRPWVDSDDGFDYGAAARHVSLPPTLYFAARNDPCRGHADDVRRFRDESGPHLSRLRLLGRAAGHWHDYDHVSLLTHPDAPADHFPLLLEWLAGRYDKVIENY</sequence>
<dbReference type="Gene3D" id="3.40.50.1820">
    <property type="entry name" value="alpha/beta hydrolase"/>
    <property type="match status" value="1"/>
</dbReference>
<dbReference type="Pfam" id="PF00561">
    <property type="entry name" value="Abhydrolase_1"/>
    <property type="match status" value="1"/>
</dbReference>
<proteinExistence type="predicted"/>
<evidence type="ECO:0000313" key="5">
    <source>
        <dbReference type="Proteomes" id="UP000198290"/>
    </source>
</evidence>
<keyword evidence="2" id="KW-0443">Lipid metabolism</keyword>
<dbReference type="InterPro" id="IPR000073">
    <property type="entry name" value="AB_hydrolase_1"/>
</dbReference>
<reference evidence="5" key="3">
    <citation type="journal article" date="2017" name="Plant Physiol. Biochem.">
        <title>Differential oxidative and antioxidative response of duckweed Lemna minor toward plant growth promoting/inhibiting bacteria.</title>
        <authorList>
            <person name="Ishizawa H."/>
            <person name="Kuroda M."/>
            <person name="Morikawa M."/>
            <person name="Ike M."/>
        </authorList>
    </citation>
    <scope>NUCLEOTIDE SEQUENCE [LARGE SCALE GENOMIC DNA]</scope>
    <source>
        <strain evidence="5">H3</strain>
    </source>
</reference>
<feature type="domain" description="AB hydrolase-1" evidence="3">
    <location>
        <begin position="41"/>
        <end position="152"/>
    </location>
</feature>
<dbReference type="InterPro" id="IPR029058">
    <property type="entry name" value="AB_hydrolase_fold"/>
</dbReference>
<dbReference type="STRING" id="332411.VI06_04915"/>
<keyword evidence="5" id="KW-1185">Reference proteome</keyword>
<dbReference type="PANTHER" id="PTHR11005">
    <property type="entry name" value="LYSOSOMAL ACID LIPASE-RELATED"/>
    <property type="match status" value="1"/>
</dbReference>
<dbReference type="GO" id="GO:0016042">
    <property type="term" value="P:lipid catabolic process"/>
    <property type="evidence" value="ECO:0007669"/>
    <property type="project" value="UniProtKB-KW"/>
</dbReference>
<evidence type="ECO:0000313" key="4">
    <source>
        <dbReference type="EMBL" id="BBF84057.1"/>
    </source>
</evidence>
<dbReference type="SUPFAM" id="SSF53474">
    <property type="entry name" value="alpha/beta-Hydrolases"/>
    <property type="match status" value="1"/>
</dbReference>
<gene>
    <name evidence="4" type="ORF">DLM_0385</name>
</gene>
<keyword evidence="1" id="KW-0442">Lipid degradation</keyword>
<evidence type="ECO:0000256" key="1">
    <source>
        <dbReference type="ARBA" id="ARBA00022963"/>
    </source>
</evidence>
<reference evidence="5" key="1">
    <citation type="journal article" date="2017" name="Biotechnol. Biofuels">
        <title>Evaluation of environmental bacterial communities as a factor affecting the growth of duckweed Lemna minor.</title>
        <authorList>
            <person name="Ishizawa H."/>
            <person name="Kuroda M."/>
            <person name="Morikawa M."/>
            <person name="Ike M."/>
        </authorList>
    </citation>
    <scope>NUCLEOTIDE SEQUENCE [LARGE SCALE GENOMIC DNA]</scope>
    <source>
        <strain evidence="5">H3</strain>
    </source>
</reference>
<name>A0A3G9GEL8_9NEIS</name>
<dbReference type="EMBL" id="AP018823">
    <property type="protein sequence ID" value="BBF84057.1"/>
    <property type="molecule type" value="Genomic_DNA"/>
</dbReference>
<reference evidence="4 5" key="2">
    <citation type="journal article" date="2017" name="Genome Announc.">
        <title>Draft genome sequence of Aquitalea magnusonii strain H3, a plant growth-promoting bacterium of duckweed Lemna minor.</title>
        <authorList>
            <person name="Ishizawa H."/>
            <person name="Kuroda M."/>
            <person name="Ike M."/>
        </authorList>
    </citation>
    <scope>NUCLEOTIDE SEQUENCE [LARGE SCALE GENOMIC DNA]</scope>
    <source>
        <strain evidence="4 5">H3</strain>
    </source>
</reference>
<dbReference type="KEGG" id="amah:DLM_0385"/>
<dbReference type="Proteomes" id="UP000198290">
    <property type="component" value="Chromosome"/>
</dbReference>
<protein>
    <submittedName>
        <fullName evidence="4">Esterase/lipase/thioesterase family protein</fullName>
    </submittedName>
</protein>
<accession>A0A3G9GEL8</accession>
<dbReference type="AlphaFoldDB" id="A0A3G9GEL8"/>
<evidence type="ECO:0000256" key="2">
    <source>
        <dbReference type="ARBA" id="ARBA00023098"/>
    </source>
</evidence>
<organism evidence="4 5">
    <name type="scientific">Aquitalea magnusonii</name>
    <dbReference type="NCBI Taxonomy" id="332411"/>
    <lineage>
        <taxon>Bacteria</taxon>
        <taxon>Pseudomonadati</taxon>
        <taxon>Pseudomonadota</taxon>
        <taxon>Betaproteobacteria</taxon>
        <taxon>Neisseriales</taxon>
        <taxon>Chromobacteriaceae</taxon>
        <taxon>Aquitalea</taxon>
    </lineage>
</organism>
<evidence type="ECO:0000259" key="3">
    <source>
        <dbReference type="Pfam" id="PF00561"/>
    </source>
</evidence>